<reference evidence="12" key="1">
    <citation type="submission" date="2009-05" db="EMBL/GenBank/DDBJ databases">
        <title>Anoplopoma fimbria ESTs and full-length cDNAs.</title>
        <authorList>
            <person name="Messmer A."/>
            <person name="Rondeau E."/>
            <person name="Sanderson D."/>
            <person name="Cooper G."/>
            <person name="Leong J."/>
            <person name="Koop B.F."/>
        </authorList>
    </citation>
    <scope>NUCLEOTIDE SEQUENCE</scope>
    <source>
        <tissue evidence="12">Brain</tissue>
    </source>
</reference>
<dbReference type="Gene3D" id="3.10.20.80">
    <property type="entry name" value="Translation initiation factor 3 (IF-3), N-terminal domain"/>
    <property type="match status" value="1"/>
</dbReference>
<dbReference type="InterPro" id="IPR019815">
    <property type="entry name" value="Translation_initiation_fac_3_C"/>
</dbReference>
<dbReference type="InterPro" id="IPR036788">
    <property type="entry name" value="T_IF-3_C_sf"/>
</dbReference>
<comment type="subcellular location">
    <subcellularLocation>
        <location evidence="1">Mitochondrion</location>
    </subcellularLocation>
</comment>
<protein>
    <recommendedName>
        <fullName evidence="8">Translation initiation factor IF-3, mitochondrial</fullName>
    </recommendedName>
</protein>
<dbReference type="GO" id="GO:0005739">
    <property type="term" value="C:mitochondrion"/>
    <property type="evidence" value="ECO:0007669"/>
    <property type="project" value="UniProtKB-SubCell"/>
</dbReference>
<dbReference type="FunFam" id="3.10.20.80:FF:000002">
    <property type="entry name" value="Mitochondrial translational initiation factor 3"/>
    <property type="match status" value="1"/>
</dbReference>
<evidence type="ECO:0000259" key="11">
    <source>
        <dbReference type="Pfam" id="PF05198"/>
    </source>
</evidence>
<keyword evidence="3 12" id="KW-0396">Initiation factor</keyword>
<organism evidence="12">
    <name type="scientific">Anoplopoma fimbria</name>
    <name type="common">Sablefish</name>
    <dbReference type="NCBI Taxonomy" id="229290"/>
    <lineage>
        <taxon>Eukaryota</taxon>
        <taxon>Metazoa</taxon>
        <taxon>Chordata</taxon>
        <taxon>Craniata</taxon>
        <taxon>Vertebrata</taxon>
        <taxon>Euteleostomi</taxon>
        <taxon>Actinopterygii</taxon>
        <taxon>Neopterygii</taxon>
        <taxon>Teleostei</taxon>
        <taxon>Neoteleostei</taxon>
        <taxon>Acanthomorphata</taxon>
        <taxon>Eupercaria</taxon>
        <taxon>Perciformes</taxon>
        <taxon>Cottioidei</taxon>
        <taxon>Anoplopomatales</taxon>
        <taxon>Anoplopomatidae</taxon>
        <taxon>Anoplopoma</taxon>
    </lineage>
</organism>
<dbReference type="InterPro" id="IPR001288">
    <property type="entry name" value="Translation_initiation_fac_3"/>
</dbReference>
<evidence type="ECO:0000256" key="3">
    <source>
        <dbReference type="ARBA" id="ARBA00022540"/>
    </source>
</evidence>
<evidence type="ECO:0000256" key="9">
    <source>
        <dbReference type="SAM" id="MobiDB-lite"/>
    </source>
</evidence>
<dbReference type="PANTHER" id="PTHR10938">
    <property type="entry name" value="TRANSLATION INITIATION FACTOR IF-3"/>
    <property type="match status" value="1"/>
</dbReference>
<dbReference type="GO" id="GO:0043022">
    <property type="term" value="F:ribosome binding"/>
    <property type="evidence" value="ECO:0007669"/>
    <property type="project" value="TreeGrafter"/>
</dbReference>
<sequence>MSAGCARWILSRTARAVCGGSQGYLTPGSRFPIPCERSNIIASSWRWSPFSTAVEDTEQTPAPKKKNKHDPKAHATINAVGRKIPHREIQVISETGENLGTMHRADVIRILDQQGLKLVLLSERKDPPTYRLMSGKQIHEEQLKLREKQKAKAAPLQVKELTFSSGIGAHDLSTKMKQVESWLEKKNHVRLTLRSGRGRPADNLDTTLEQIVQQMEMMVGFVSKPKTIRDGHAAMCILRPPSAKELSQNKKNKDETSQDDDSTSRSTESETPIPPAAGDTDATEGSIQQGSDGNKTFS</sequence>
<dbReference type="GO" id="GO:0070124">
    <property type="term" value="P:mitochondrial translational initiation"/>
    <property type="evidence" value="ECO:0007669"/>
    <property type="project" value="TreeGrafter"/>
</dbReference>
<dbReference type="FunFam" id="3.30.110.10:FF:000004">
    <property type="entry name" value="Translation initiation factor IF-3, mitochondrial"/>
    <property type="match status" value="1"/>
</dbReference>
<dbReference type="InterPro" id="IPR019814">
    <property type="entry name" value="Translation_initiation_fac_3_N"/>
</dbReference>
<dbReference type="GO" id="GO:0003743">
    <property type="term" value="F:translation initiation factor activity"/>
    <property type="evidence" value="ECO:0007669"/>
    <property type="project" value="UniProtKB-KW"/>
</dbReference>
<evidence type="ECO:0000313" key="12">
    <source>
        <dbReference type="EMBL" id="ACQ58343.1"/>
    </source>
</evidence>
<name>C3KI71_ANOFI</name>
<dbReference type="GO" id="GO:0032790">
    <property type="term" value="P:ribosome disassembly"/>
    <property type="evidence" value="ECO:0007669"/>
    <property type="project" value="TreeGrafter"/>
</dbReference>
<dbReference type="Pfam" id="PF00707">
    <property type="entry name" value="IF3_C"/>
    <property type="match status" value="1"/>
</dbReference>
<evidence type="ECO:0000256" key="8">
    <source>
        <dbReference type="ARBA" id="ARBA00073270"/>
    </source>
</evidence>
<dbReference type="PANTHER" id="PTHR10938:SF0">
    <property type="entry name" value="TRANSLATION INITIATION FACTOR IF-3, MITOCHONDRIAL"/>
    <property type="match status" value="1"/>
</dbReference>
<gene>
    <name evidence="12" type="primary">IF3M</name>
</gene>
<comment type="function">
    <text evidence="7">IF-3 binds to the 28S ribosomal subunit and shifts the equilibrium between 55S ribosomes and their 39S and 28S subunits in favor of the free subunits, thus enhancing the availability of 28S subunits on which protein synthesis initiation begins.</text>
</comment>
<evidence type="ECO:0000256" key="4">
    <source>
        <dbReference type="ARBA" id="ARBA00022917"/>
    </source>
</evidence>
<feature type="domain" description="Translation initiation factor 3 C-terminal" evidence="10">
    <location>
        <begin position="157"/>
        <end position="240"/>
    </location>
</feature>
<dbReference type="EMBL" id="BT082636">
    <property type="protein sequence ID" value="ACQ58343.1"/>
    <property type="molecule type" value="mRNA"/>
</dbReference>
<evidence type="ECO:0000256" key="7">
    <source>
        <dbReference type="ARBA" id="ARBA00059316"/>
    </source>
</evidence>
<evidence type="ECO:0000256" key="6">
    <source>
        <dbReference type="ARBA" id="ARBA00023128"/>
    </source>
</evidence>
<feature type="domain" description="Translation initiation factor 3 N-terminal" evidence="11">
    <location>
        <begin position="80"/>
        <end position="148"/>
    </location>
</feature>
<evidence type="ECO:0000256" key="2">
    <source>
        <dbReference type="ARBA" id="ARBA00005439"/>
    </source>
</evidence>
<dbReference type="NCBIfam" id="TIGR00168">
    <property type="entry name" value="infC"/>
    <property type="match status" value="1"/>
</dbReference>
<keyword evidence="4" id="KW-0648">Protein biosynthesis</keyword>
<comment type="similarity">
    <text evidence="2">Belongs to the IF-3 family.</text>
</comment>
<proteinExistence type="evidence at transcript level"/>
<accession>C3KI71</accession>
<feature type="compositionally biased region" description="Basic and acidic residues" evidence="9">
    <location>
        <begin position="247"/>
        <end position="256"/>
    </location>
</feature>
<dbReference type="SUPFAM" id="SSF55200">
    <property type="entry name" value="Translation initiation factor IF3, C-terminal domain"/>
    <property type="match status" value="1"/>
</dbReference>
<evidence type="ECO:0000256" key="5">
    <source>
        <dbReference type="ARBA" id="ARBA00022946"/>
    </source>
</evidence>
<feature type="region of interest" description="Disordered" evidence="9">
    <location>
        <begin position="241"/>
        <end position="298"/>
    </location>
</feature>
<keyword evidence="5" id="KW-0809">Transit peptide</keyword>
<evidence type="ECO:0000256" key="1">
    <source>
        <dbReference type="ARBA" id="ARBA00004173"/>
    </source>
</evidence>
<dbReference type="Gene3D" id="3.30.110.10">
    <property type="entry name" value="Translation initiation factor 3 (IF-3), C-terminal domain"/>
    <property type="match status" value="1"/>
</dbReference>
<dbReference type="Pfam" id="PF05198">
    <property type="entry name" value="IF3_N"/>
    <property type="match status" value="1"/>
</dbReference>
<dbReference type="SUPFAM" id="SSF54364">
    <property type="entry name" value="Translation initiation factor IF3, N-terminal domain"/>
    <property type="match status" value="1"/>
</dbReference>
<feature type="compositionally biased region" description="Polar residues" evidence="9">
    <location>
        <begin position="283"/>
        <end position="298"/>
    </location>
</feature>
<keyword evidence="6" id="KW-0496">Mitochondrion</keyword>
<dbReference type="InterPro" id="IPR036787">
    <property type="entry name" value="T_IF-3_N_sf"/>
</dbReference>
<dbReference type="AlphaFoldDB" id="C3KI71"/>
<evidence type="ECO:0000259" key="10">
    <source>
        <dbReference type="Pfam" id="PF00707"/>
    </source>
</evidence>